<evidence type="ECO:0000256" key="1">
    <source>
        <dbReference type="ARBA" id="ARBA00010886"/>
    </source>
</evidence>
<dbReference type="FunFam" id="3.30.200.20:FF:000097">
    <property type="entry name" value="Probable serine/threonine-protein kinase nek1"/>
    <property type="match status" value="1"/>
</dbReference>
<dbReference type="PANTHER" id="PTHR44899:SF6">
    <property type="entry name" value="SERINE_THREONINE PROTEIN KINASE"/>
    <property type="match status" value="1"/>
</dbReference>
<feature type="binding site" evidence="10">
    <location>
        <position position="131"/>
    </location>
    <ligand>
        <name>ATP</name>
        <dbReference type="ChEBI" id="CHEBI:30616"/>
    </ligand>
</feature>
<dbReference type="SUPFAM" id="SSF56112">
    <property type="entry name" value="Protein kinase-like (PK-like)"/>
    <property type="match status" value="1"/>
</dbReference>
<dbReference type="EC" id="2.7.11.1" evidence="2"/>
<feature type="compositionally biased region" description="Low complexity" evidence="12">
    <location>
        <begin position="52"/>
        <end position="66"/>
    </location>
</feature>
<dbReference type="InterPro" id="IPR011009">
    <property type="entry name" value="Kinase-like_dom_sf"/>
</dbReference>
<dbReference type="OrthoDB" id="248923at2759"/>
<gene>
    <name evidence="14" type="ORF">PECAL_1P24950</name>
</gene>
<evidence type="ECO:0000259" key="13">
    <source>
        <dbReference type="PROSITE" id="PS50011"/>
    </source>
</evidence>
<dbReference type="CDD" id="cd08215">
    <property type="entry name" value="STKc_Nek"/>
    <property type="match status" value="1"/>
</dbReference>
<keyword evidence="3 11" id="KW-0723">Serine/threonine-protein kinase</keyword>
<evidence type="ECO:0000256" key="5">
    <source>
        <dbReference type="ARBA" id="ARBA00022741"/>
    </source>
</evidence>
<reference evidence="14" key="1">
    <citation type="submission" date="2021-11" db="EMBL/GenBank/DDBJ databases">
        <authorList>
            <consortium name="Genoscope - CEA"/>
            <person name="William W."/>
        </authorList>
    </citation>
    <scope>NUCLEOTIDE SEQUENCE</scope>
</reference>
<keyword evidence="7 10" id="KW-0067">ATP-binding</keyword>
<feature type="compositionally biased region" description="Basic residues" evidence="12">
    <location>
        <begin position="69"/>
        <end position="85"/>
    </location>
</feature>
<keyword evidence="6" id="KW-0418">Kinase</keyword>
<dbReference type="InterPro" id="IPR000719">
    <property type="entry name" value="Prot_kinase_dom"/>
</dbReference>
<keyword evidence="15" id="KW-1185">Reference proteome</keyword>
<evidence type="ECO:0000256" key="3">
    <source>
        <dbReference type="ARBA" id="ARBA00022527"/>
    </source>
</evidence>
<dbReference type="InterPro" id="IPR051131">
    <property type="entry name" value="NEK_Ser/Thr_kinase_NIMA"/>
</dbReference>
<dbReference type="Gene3D" id="1.10.510.10">
    <property type="entry name" value="Transferase(Phosphotransferase) domain 1"/>
    <property type="match status" value="1"/>
</dbReference>
<dbReference type="PROSITE" id="PS00107">
    <property type="entry name" value="PROTEIN_KINASE_ATP"/>
    <property type="match status" value="1"/>
</dbReference>
<comment type="caution">
    <text evidence="14">The sequence shown here is derived from an EMBL/GenBank/DDBJ whole genome shotgun (WGS) entry which is preliminary data.</text>
</comment>
<sequence length="438" mass="49033">AHQHRRRKAAAAAPSSQVAAHRLPPKPRAPPEPPPHAAAPTAARRRIQRCNAATAAVDVPTAPAAPDVRRRRAYSQRRRRRQLRNRRNETDTAATMPEADYRTVEKLGKGAFSQVYKVERRGDRGVHYACKRIDISKMQKAELADAVNEIRILSSIKHPYIVGFYDAFLARRDRELWIVMEMCGCGDLASKVERYRKKRKYMDERVVWSHFIQMCEGLQCLHEQKIVHRDIKAANIFLAADGSVKIGDLNVSKRMKGALLRTQIGTPYYMSPEVWLNKPYSFGADVWAVGCLAYELCALRPPFVGSTFAQLKQAVLVGRYPSLPRNFSRDMTQMIAKLVRVDARSRPSIAQILASEDVKSRKAADWYKGSSVQPKPAQQLAATIMVPQRIANLKKQLPKPCFPDQRPDSPEAWPLGAEAAPAKAAPVAPKPAEAPKPA</sequence>
<feature type="non-terminal residue" evidence="14">
    <location>
        <position position="1"/>
    </location>
</feature>
<dbReference type="InterPro" id="IPR008271">
    <property type="entry name" value="Ser/Thr_kinase_AS"/>
</dbReference>
<protein>
    <recommendedName>
        <fullName evidence="2">non-specific serine/threonine protein kinase</fullName>
        <ecNumber evidence="2">2.7.11.1</ecNumber>
    </recommendedName>
</protein>
<name>A0A8J2WXW8_9STRA</name>
<keyword evidence="5 10" id="KW-0547">Nucleotide-binding</keyword>
<evidence type="ECO:0000256" key="6">
    <source>
        <dbReference type="ARBA" id="ARBA00022777"/>
    </source>
</evidence>
<proteinExistence type="inferred from homology"/>
<feature type="compositionally biased region" description="Low complexity" evidence="12">
    <location>
        <begin position="410"/>
        <end position="427"/>
    </location>
</feature>
<feature type="region of interest" description="Disordered" evidence="12">
    <location>
        <begin position="398"/>
        <end position="438"/>
    </location>
</feature>
<evidence type="ECO:0000256" key="2">
    <source>
        <dbReference type="ARBA" id="ARBA00012513"/>
    </source>
</evidence>
<evidence type="ECO:0000256" key="7">
    <source>
        <dbReference type="ARBA" id="ARBA00022840"/>
    </source>
</evidence>
<dbReference type="PROSITE" id="PS00108">
    <property type="entry name" value="PROTEIN_KINASE_ST"/>
    <property type="match status" value="1"/>
</dbReference>
<evidence type="ECO:0000313" key="14">
    <source>
        <dbReference type="EMBL" id="CAH0366026.1"/>
    </source>
</evidence>
<feature type="compositionally biased region" description="Pro residues" evidence="12">
    <location>
        <begin position="428"/>
        <end position="438"/>
    </location>
</feature>
<dbReference type="AlphaFoldDB" id="A0A8J2WXW8"/>
<dbReference type="GO" id="GO:0004674">
    <property type="term" value="F:protein serine/threonine kinase activity"/>
    <property type="evidence" value="ECO:0007669"/>
    <property type="project" value="UniProtKB-KW"/>
</dbReference>
<feature type="region of interest" description="Disordered" evidence="12">
    <location>
        <begin position="1"/>
        <end position="96"/>
    </location>
</feature>
<dbReference type="Proteomes" id="UP000789595">
    <property type="component" value="Unassembled WGS sequence"/>
</dbReference>
<dbReference type="SMART" id="SM00220">
    <property type="entry name" value="S_TKc"/>
    <property type="match status" value="1"/>
</dbReference>
<keyword evidence="4" id="KW-0808">Transferase</keyword>
<dbReference type="Pfam" id="PF00069">
    <property type="entry name" value="Pkinase"/>
    <property type="match status" value="1"/>
</dbReference>
<evidence type="ECO:0000256" key="9">
    <source>
        <dbReference type="ARBA" id="ARBA00048679"/>
    </source>
</evidence>
<evidence type="ECO:0000256" key="11">
    <source>
        <dbReference type="RuleBase" id="RU000304"/>
    </source>
</evidence>
<evidence type="ECO:0000256" key="12">
    <source>
        <dbReference type="SAM" id="MobiDB-lite"/>
    </source>
</evidence>
<dbReference type="InterPro" id="IPR017441">
    <property type="entry name" value="Protein_kinase_ATP_BS"/>
</dbReference>
<organism evidence="14 15">
    <name type="scientific">Pelagomonas calceolata</name>
    <dbReference type="NCBI Taxonomy" id="35677"/>
    <lineage>
        <taxon>Eukaryota</taxon>
        <taxon>Sar</taxon>
        <taxon>Stramenopiles</taxon>
        <taxon>Ochrophyta</taxon>
        <taxon>Pelagophyceae</taxon>
        <taxon>Pelagomonadales</taxon>
        <taxon>Pelagomonadaceae</taxon>
        <taxon>Pelagomonas</taxon>
    </lineage>
</organism>
<evidence type="ECO:0000256" key="4">
    <source>
        <dbReference type="ARBA" id="ARBA00022679"/>
    </source>
</evidence>
<comment type="similarity">
    <text evidence="1">Belongs to the protein kinase superfamily. NEK Ser/Thr protein kinase family. NIMA subfamily.</text>
</comment>
<dbReference type="PROSITE" id="PS50011">
    <property type="entry name" value="PROTEIN_KINASE_DOM"/>
    <property type="match status" value="1"/>
</dbReference>
<feature type="domain" description="Protein kinase" evidence="13">
    <location>
        <begin position="101"/>
        <end position="367"/>
    </location>
</feature>
<dbReference type="Gene3D" id="3.30.200.20">
    <property type="entry name" value="Phosphorylase Kinase, domain 1"/>
    <property type="match status" value="1"/>
</dbReference>
<evidence type="ECO:0000256" key="8">
    <source>
        <dbReference type="ARBA" id="ARBA00047899"/>
    </source>
</evidence>
<evidence type="ECO:0000256" key="10">
    <source>
        <dbReference type="PROSITE-ProRule" id="PRU10141"/>
    </source>
</evidence>
<feature type="compositionally biased region" description="Low complexity" evidence="12">
    <location>
        <begin position="10"/>
        <end position="22"/>
    </location>
</feature>
<dbReference type="GO" id="GO:0005524">
    <property type="term" value="F:ATP binding"/>
    <property type="evidence" value="ECO:0007669"/>
    <property type="project" value="UniProtKB-UniRule"/>
</dbReference>
<comment type="catalytic activity">
    <reaction evidence="9">
        <text>L-seryl-[protein] + ATP = O-phospho-L-seryl-[protein] + ADP + H(+)</text>
        <dbReference type="Rhea" id="RHEA:17989"/>
        <dbReference type="Rhea" id="RHEA-COMP:9863"/>
        <dbReference type="Rhea" id="RHEA-COMP:11604"/>
        <dbReference type="ChEBI" id="CHEBI:15378"/>
        <dbReference type="ChEBI" id="CHEBI:29999"/>
        <dbReference type="ChEBI" id="CHEBI:30616"/>
        <dbReference type="ChEBI" id="CHEBI:83421"/>
        <dbReference type="ChEBI" id="CHEBI:456216"/>
        <dbReference type="EC" id="2.7.11.1"/>
    </reaction>
</comment>
<comment type="catalytic activity">
    <reaction evidence="8">
        <text>L-threonyl-[protein] + ATP = O-phospho-L-threonyl-[protein] + ADP + H(+)</text>
        <dbReference type="Rhea" id="RHEA:46608"/>
        <dbReference type="Rhea" id="RHEA-COMP:11060"/>
        <dbReference type="Rhea" id="RHEA-COMP:11605"/>
        <dbReference type="ChEBI" id="CHEBI:15378"/>
        <dbReference type="ChEBI" id="CHEBI:30013"/>
        <dbReference type="ChEBI" id="CHEBI:30616"/>
        <dbReference type="ChEBI" id="CHEBI:61977"/>
        <dbReference type="ChEBI" id="CHEBI:456216"/>
        <dbReference type="EC" id="2.7.11.1"/>
    </reaction>
</comment>
<accession>A0A8J2WXW8</accession>
<dbReference type="PANTHER" id="PTHR44899">
    <property type="entry name" value="CAMK FAMILY PROTEIN KINASE"/>
    <property type="match status" value="1"/>
</dbReference>
<feature type="compositionally biased region" description="Pro residues" evidence="12">
    <location>
        <begin position="26"/>
        <end position="37"/>
    </location>
</feature>
<evidence type="ECO:0000313" key="15">
    <source>
        <dbReference type="Proteomes" id="UP000789595"/>
    </source>
</evidence>
<dbReference type="EMBL" id="CAKKNE010000001">
    <property type="protein sequence ID" value="CAH0366026.1"/>
    <property type="molecule type" value="Genomic_DNA"/>
</dbReference>
<feature type="non-terminal residue" evidence="14">
    <location>
        <position position="438"/>
    </location>
</feature>